<evidence type="ECO:0000313" key="2">
    <source>
        <dbReference type="EMBL" id="MEQ2281528.1"/>
    </source>
</evidence>
<dbReference type="EMBL" id="JAHRIP010003887">
    <property type="protein sequence ID" value="MEQ2281528.1"/>
    <property type="molecule type" value="Genomic_DNA"/>
</dbReference>
<gene>
    <name evidence="2" type="ORF">AMECASPLE_031369</name>
</gene>
<comment type="caution">
    <text evidence="2">The sequence shown here is derived from an EMBL/GenBank/DDBJ whole genome shotgun (WGS) entry which is preliminary data.</text>
</comment>
<evidence type="ECO:0000313" key="3">
    <source>
        <dbReference type="Proteomes" id="UP001469553"/>
    </source>
</evidence>
<name>A0ABV0XJ87_9TELE</name>
<sequence length="101" mass="10899">MRGAAALLRAPHPVSSGVTSGASSSHPGSRYFGHDPKFIPIGEGTNIDLGGTGKTLLFEGEPDHLVPAASEAFVESDLFWVAGWMFSHSFLHFGLFENWQR</sequence>
<feature type="region of interest" description="Disordered" evidence="1">
    <location>
        <begin position="1"/>
        <end position="31"/>
    </location>
</feature>
<dbReference type="Proteomes" id="UP001469553">
    <property type="component" value="Unassembled WGS sequence"/>
</dbReference>
<keyword evidence="3" id="KW-1185">Reference proteome</keyword>
<feature type="compositionally biased region" description="Low complexity" evidence="1">
    <location>
        <begin position="14"/>
        <end position="25"/>
    </location>
</feature>
<protein>
    <submittedName>
        <fullName evidence="2">Uncharacterized protein</fullName>
    </submittedName>
</protein>
<proteinExistence type="predicted"/>
<accession>A0ABV0XJ87</accession>
<reference evidence="2 3" key="1">
    <citation type="submission" date="2021-06" db="EMBL/GenBank/DDBJ databases">
        <authorList>
            <person name="Palmer J.M."/>
        </authorList>
    </citation>
    <scope>NUCLEOTIDE SEQUENCE [LARGE SCALE GENOMIC DNA]</scope>
    <source>
        <strain evidence="2 3">AS_MEX2019</strain>
        <tissue evidence="2">Muscle</tissue>
    </source>
</reference>
<organism evidence="2 3">
    <name type="scientific">Ameca splendens</name>
    <dbReference type="NCBI Taxonomy" id="208324"/>
    <lineage>
        <taxon>Eukaryota</taxon>
        <taxon>Metazoa</taxon>
        <taxon>Chordata</taxon>
        <taxon>Craniata</taxon>
        <taxon>Vertebrata</taxon>
        <taxon>Euteleostomi</taxon>
        <taxon>Actinopterygii</taxon>
        <taxon>Neopterygii</taxon>
        <taxon>Teleostei</taxon>
        <taxon>Neoteleostei</taxon>
        <taxon>Acanthomorphata</taxon>
        <taxon>Ovalentaria</taxon>
        <taxon>Atherinomorphae</taxon>
        <taxon>Cyprinodontiformes</taxon>
        <taxon>Goodeidae</taxon>
        <taxon>Ameca</taxon>
    </lineage>
</organism>
<evidence type="ECO:0000256" key="1">
    <source>
        <dbReference type="SAM" id="MobiDB-lite"/>
    </source>
</evidence>